<dbReference type="GO" id="GO:0004077">
    <property type="term" value="F:biotin--[biotin carboxyl-carrier protein] ligase activity"/>
    <property type="evidence" value="ECO:0007669"/>
    <property type="project" value="InterPro"/>
</dbReference>
<keyword evidence="6" id="KW-1185">Reference proteome</keyword>
<feature type="compositionally biased region" description="Polar residues" evidence="3">
    <location>
        <begin position="264"/>
        <end position="279"/>
    </location>
</feature>
<evidence type="ECO:0000313" key="5">
    <source>
        <dbReference type="EMBL" id="CAI5440865.1"/>
    </source>
</evidence>
<dbReference type="OrthoDB" id="10250105at2759"/>
<feature type="domain" description="BPL/LPL catalytic" evidence="4">
    <location>
        <begin position="654"/>
        <end position="836"/>
    </location>
</feature>
<reference evidence="5" key="1">
    <citation type="submission" date="2022-11" db="EMBL/GenBank/DDBJ databases">
        <authorList>
            <person name="Kikuchi T."/>
        </authorList>
    </citation>
    <scope>NUCLEOTIDE SEQUENCE</scope>
    <source>
        <strain evidence="5">PS1010</strain>
    </source>
</reference>
<evidence type="ECO:0000259" key="4">
    <source>
        <dbReference type="PROSITE" id="PS51733"/>
    </source>
</evidence>
<keyword evidence="2" id="KW-0436">Ligase</keyword>
<feature type="region of interest" description="Disordered" evidence="3">
    <location>
        <begin position="90"/>
        <end position="111"/>
    </location>
</feature>
<evidence type="ECO:0000256" key="1">
    <source>
        <dbReference type="ARBA" id="ARBA00009934"/>
    </source>
</evidence>
<dbReference type="GO" id="GO:0005737">
    <property type="term" value="C:cytoplasm"/>
    <property type="evidence" value="ECO:0007669"/>
    <property type="project" value="TreeGrafter"/>
</dbReference>
<dbReference type="Gene3D" id="3.30.930.10">
    <property type="entry name" value="Bira Bifunctional Protein, Domain 2"/>
    <property type="match status" value="1"/>
</dbReference>
<feature type="region of interest" description="Disordered" evidence="3">
    <location>
        <begin position="254"/>
        <end position="279"/>
    </location>
</feature>
<evidence type="ECO:0000256" key="2">
    <source>
        <dbReference type="ARBA" id="ARBA00022598"/>
    </source>
</evidence>
<feature type="compositionally biased region" description="Basic and acidic residues" evidence="3">
    <location>
        <begin position="254"/>
        <end position="263"/>
    </location>
</feature>
<feature type="compositionally biased region" description="Basic residues" evidence="3">
    <location>
        <begin position="93"/>
        <end position="110"/>
    </location>
</feature>
<dbReference type="Pfam" id="PF03099">
    <property type="entry name" value="BPL_LplA_LipB"/>
    <property type="match status" value="1"/>
</dbReference>
<dbReference type="CDD" id="cd16442">
    <property type="entry name" value="BPL"/>
    <property type="match status" value="1"/>
</dbReference>
<protein>
    <recommendedName>
        <fullName evidence="4">BPL/LPL catalytic domain-containing protein</fullName>
    </recommendedName>
</protein>
<evidence type="ECO:0000313" key="6">
    <source>
        <dbReference type="Proteomes" id="UP001152747"/>
    </source>
</evidence>
<name>A0A9P1I9X8_9PELO</name>
<dbReference type="InterPro" id="IPR045864">
    <property type="entry name" value="aa-tRNA-synth_II/BPL/LPL"/>
</dbReference>
<gene>
    <name evidence="5" type="ORF">CAMP_LOCUS3502</name>
</gene>
<sequence length="910" mass="103931">MFVEIVDAFSEHLLIDENFRVVQICSMFAPPQDDRFLAANPRNLNLTSSTLSLAVNQEKPLPILQHLFWGDMTSSQQFLAGNSTENLEIVRTSPRKSRKTSPPQNRRRYHSCNSPEIQISPKFTDFFTENYSNSEEFRSLPRYIRGVSKSPRNSIFDLENHSLPRYIRQLNENFSSEDISIQTTTATNSESFCSENSKFDIENEKIRMIDETDTETIDSSRIFETKIDKSSEAILKKQEVRLTFEENGENFKKNGKIEKHHQEPSNSNSHQKNQRSTSIIPANSINFRRFSAFPEAENRGRSVSPSAFELYQTRSLRGFTKAAGNRSSSRQNPRQIRQYFTAPQIPRKSMAKPDSVLVYTAGNAELYQEIRQKLSQFLAPDEITVFNVTIEAIRKQPWNEKSTICVILASTNELDDEAWQRIQDYFNCNGKIIFVCQNQLLASITHSTSNSSKQDLFRFAFDTKTSKLKENNKDFAKFLEKNLKSLKKQPKHAINETYCAKKSGANFSVVLKKDNDTPLFLYMQNLGCSHASVLFSDATTQELLAPNSNLLRDSLQSVGLKIAQNRIPSLTRAVMTSEFASEIDEIPGLRLGTNIGSKPELLLRRSEIVEKEGLPEPNREFLPIEIVGNPSENSVKSFDFKEYFNTLTSKIGAVLVYSEVMTTTMDVCESLNNSIPSQKSIIVIANRQISGRGRGGNEFISPEGCALFTFSFFIEKSSRFARCVPILQHVFCVALVEAAKNLSFAELPLRIKWPNDLYFERSHKVGGMLICCKSRDDGFLVQIGCGINVTNEKPTICLNDMIPAELKSGEKKIHISREKLIAETLNRFQWYLNDYETNGPSKFRQKYYEFWLHSQQEILLADFNERVQIRGIDDYGYLQVRSKTNPEKIFSIGDDGNTFDMMKGLIRHKF</sequence>
<proteinExistence type="inferred from homology"/>
<dbReference type="InterPro" id="IPR004408">
    <property type="entry name" value="Biotin_CoA_COase_ligase"/>
</dbReference>
<dbReference type="InterPro" id="IPR004143">
    <property type="entry name" value="BPL_LPL_catalytic"/>
</dbReference>
<dbReference type="PANTHER" id="PTHR12835">
    <property type="entry name" value="BIOTIN PROTEIN LIGASE"/>
    <property type="match status" value="1"/>
</dbReference>
<dbReference type="AlphaFoldDB" id="A0A9P1I9X8"/>
<evidence type="ECO:0000256" key="3">
    <source>
        <dbReference type="SAM" id="MobiDB-lite"/>
    </source>
</evidence>
<dbReference type="PANTHER" id="PTHR12835:SF5">
    <property type="entry name" value="BIOTIN--PROTEIN LIGASE"/>
    <property type="match status" value="1"/>
</dbReference>
<organism evidence="5 6">
    <name type="scientific">Caenorhabditis angaria</name>
    <dbReference type="NCBI Taxonomy" id="860376"/>
    <lineage>
        <taxon>Eukaryota</taxon>
        <taxon>Metazoa</taxon>
        <taxon>Ecdysozoa</taxon>
        <taxon>Nematoda</taxon>
        <taxon>Chromadorea</taxon>
        <taxon>Rhabditida</taxon>
        <taxon>Rhabditina</taxon>
        <taxon>Rhabditomorpha</taxon>
        <taxon>Rhabditoidea</taxon>
        <taxon>Rhabditidae</taxon>
        <taxon>Peloderinae</taxon>
        <taxon>Caenorhabditis</taxon>
    </lineage>
</organism>
<dbReference type="PROSITE" id="PS51733">
    <property type="entry name" value="BPL_LPL_CATALYTIC"/>
    <property type="match status" value="1"/>
</dbReference>
<dbReference type="SUPFAM" id="SSF55681">
    <property type="entry name" value="Class II aaRS and biotin synthetases"/>
    <property type="match status" value="1"/>
</dbReference>
<dbReference type="NCBIfam" id="TIGR00121">
    <property type="entry name" value="birA_ligase"/>
    <property type="match status" value="1"/>
</dbReference>
<dbReference type="Proteomes" id="UP001152747">
    <property type="component" value="Unassembled WGS sequence"/>
</dbReference>
<accession>A0A9P1I9X8</accession>
<comment type="caution">
    <text evidence="5">The sequence shown here is derived from an EMBL/GenBank/DDBJ whole genome shotgun (WGS) entry which is preliminary data.</text>
</comment>
<dbReference type="EMBL" id="CANHGI010000002">
    <property type="protein sequence ID" value="CAI5440865.1"/>
    <property type="molecule type" value="Genomic_DNA"/>
</dbReference>
<comment type="similarity">
    <text evidence="1">Belongs to the biotin--protein ligase family.</text>
</comment>